<sequence>MRRRSWNAPWYDGPTEYTLVDPDDEDKKSTVVLETRYLPVPIKLEPRESVNNQGLVRVDLIDGHSIHAADRGGKSDPFVVFHLNGQRVFKSQTKKKTLNPEWNESFTVQVVCVEIIPRGVRLEPDRASEELGCCEDRPREPRAFHSR</sequence>
<accession>A0ACC1MCS2</accession>
<evidence type="ECO:0000313" key="2">
    <source>
        <dbReference type="Proteomes" id="UP001144978"/>
    </source>
</evidence>
<protein>
    <submittedName>
        <fullName evidence="1">Uncharacterized protein</fullName>
    </submittedName>
</protein>
<comment type="caution">
    <text evidence="1">The sequence shown here is derived from an EMBL/GenBank/DDBJ whole genome shotgun (WGS) entry which is preliminary data.</text>
</comment>
<gene>
    <name evidence="1" type="ORF">NUW54_g14457</name>
</gene>
<name>A0ACC1MCS2_9APHY</name>
<proteinExistence type="predicted"/>
<keyword evidence="2" id="KW-1185">Reference proteome</keyword>
<dbReference type="EMBL" id="JANSHE010007480">
    <property type="protein sequence ID" value="KAJ2959951.1"/>
    <property type="molecule type" value="Genomic_DNA"/>
</dbReference>
<organism evidence="1 2">
    <name type="scientific">Trametes sanguinea</name>
    <dbReference type="NCBI Taxonomy" id="158606"/>
    <lineage>
        <taxon>Eukaryota</taxon>
        <taxon>Fungi</taxon>
        <taxon>Dikarya</taxon>
        <taxon>Basidiomycota</taxon>
        <taxon>Agaricomycotina</taxon>
        <taxon>Agaricomycetes</taxon>
        <taxon>Polyporales</taxon>
        <taxon>Polyporaceae</taxon>
        <taxon>Trametes</taxon>
    </lineage>
</organism>
<evidence type="ECO:0000313" key="1">
    <source>
        <dbReference type="EMBL" id="KAJ2959951.1"/>
    </source>
</evidence>
<reference evidence="1" key="1">
    <citation type="submission" date="2022-08" db="EMBL/GenBank/DDBJ databases">
        <title>Genome Sequence of Pycnoporus sanguineus.</title>
        <authorList>
            <person name="Buettner E."/>
        </authorList>
    </citation>
    <scope>NUCLEOTIDE SEQUENCE</scope>
    <source>
        <strain evidence="1">CG-C14</strain>
    </source>
</reference>
<dbReference type="Proteomes" id="UP001144978">
    <property type="component" value="Unassembled WGS sequence"/>
</dbReference>